<dbReference type="Proteomes" id="UP000183365">
    <property type="component" value="Unassembled WGS sequence"/>
</dbReference>
<organism evidence="2 3">
    <name type="scientific">Hanseniaspora guilliermondii</name>
    <dbReference type="NCBI Taxonomy" id="56406"/>
    <lineage>
        <taxon>Eukaryota</taxon>
        <taxon>Fungi</taxon>
        <taxon>Dikarya</taxon>
        <taxon>Ascomycota</taxon>
        <taxon>Saccharomycotina</taxon>
        <taxon>Saccharomycetes</taxon>
        <taxon>Saccharomycodales</taxon>
        <taxon>Saccharomycodaceae</taxon>
        <taxon>Hanseniaspora</taxon>
    </lineage>
</organism>
<name>A0A1L0B706_9ASCO</name>
<protein>
    <submittedName>
        <fullName evidence="2">Uncharacterized protein</fullName>
    </submittedName>
</protein>
<evidence type="ECO:0000313" key="3">
    <source>
        <dbReference type="Proteomes" id="UP000183365"/>
    </source>
</evidence>
<feature type="compositionally biased region" description="Basic and acidic residues" evidence="1">
    <location>
        <begin position="365"/>
        <end position="374"/>
    </location>
</feature>
<proteinExistence type="predicted"/>
<accession>A0A1L0B706</accession>
<keyword evidence="3" id="KW-1185">Reference proteome</keyword>
<gene>
    <name evidence="2" type="ORF">HGUI_03059</name>
</gene>
<dbReference type="VEuPathDB" id="FungiDB:HGUI_03059"/>
<evidence type="ECO:0000313" key="2">
    <source>
        <dbReference type="EMBL" id="SGZ40859.1"/>
    </source>
</evidence>
<dbReference type="OrthoDB" id="3972423at2759"/>
<evidence type="ECO:0000256" key="1">
    <source>
        <dbReference type="SAM" id="MobiDB-lite"/>
    </source>
</evidence>
<sequence>MVIGKVLPDSINSTNILGESTTNSKYVSRLPTISPIKFTNSVSIDSSRSSLNNNDFDEYEQDTTTIIHSSNNKNINKNIFTPNTATTAVESNDSRQDLKMKKLRKFSETIRSESNGNFDDGMIDHKNLQPPQLNFVDDNKYYKDENDSFETDEIYEYNGIDENNEMEYLKEKEKMLELEQKKLFLEKEQMKLRISRSASLRNMKNLSPKKRNANNNFMLSRSSSIHSNIHDFCPPNERQTSKLSNAKSMLNLRASLNNKKSIQNNGKHREYQDYQEEEEYNPPMIRKEINFPRYKFMGNLCVNSMNDDNKIQRKQSMYLRPRVSSSSLYEQKLRKRPSYYSTHSNVQYEASPRHQVNEISPRYRRNNDEYRSINEEPSGIYNVQGDYLDEESEEDYDETFYEDFDMNEKNNHKLLFNYKPSNQQVPVDYWSVPQEYLNYENVQMPYNIQYDNKNYRRVKLQPIQKQNMHKELHLKNFEERYTNKNKYHKKMKFYDPSLYMNKIKDGYVSGMMKYDGKEKRWLGGDRTMDYLPDFDTFQKSNYNSVMSNNLANFTKSKMNYHKPKSSLSNIKMKSYPSMQNLKLNNQNLDICINANFSAGVLSNWYAYENDIQGLNDRWVGDVEVDEWEIYDLVRNSN</sequence>
<feature type="compositionally biased region" description="Polar residues" evidence="1">
    <location>
        <begin position="339"/>
        <end position="348"/>
    </location>
</feature>
<dbReference type="EMBL" id="FQNF01000067">
    <property type="protein sequence ID" value="SGZ40859.1"/>
    <property type="molecule type" value="Genomic_DNA"/>
</dbReference>
<dbReference type="AlphaFoldDB" id="A0A1L0B706"/>
<feature type="region of interest" description="Disordered" evidence="1">
    <location>
        <begin position="314"/>
        <end position="386"/>
    </location>
</feature>
<reference evidence="3" key="1">
    <citation type="submission" date="2016-11" db="EMBL/GenBank/DDBJ databases">
        <authorList>
            <person name="Guldener U."/>
        </authorList>
    </citation>
    <scope>NUCLEOTIDE SEQUENCE [LARGE SCALE GENOMIC DNA]</scope>
</reference>